<evidence type="ECO:0000256" key="2">
    <source>
        <dbReference type="ARBA" id="ARBA00010147"/>
    </source>
</evidence>
<dbReference type="GO" id="GO:0046872">
    <property type="term" value="F:metal ion binding"/>
    <property type="evidence" value="ECO:0007669"/>
    <property type="project" value="UniProtKB-KW"/>
</dbReference>
<keyword evidence="5" id="KW-0430">Lectin</keyword>
<dbReference type="SUPFAM" id="SSF49785">
    <property type="entry name" value="Galactose-binding domain-like"/>
    <property type="match status" value="1"/>
</dbReference>
<keyword evidence="4" id="KW-0479">Metal-binding</keyword>
<dbReference type="PANTHER" id="PTHR45713">
    <property type="entry name" value="FTP DOMAIN-CONTAINING PROTEIN"/>
    <property type="match status" value="1"/>
</dbReference>
<evidence type="ECO:0000256" key="4">
    <source>
        <dbReference type="ARBA" id="ARBA00022723"/>
    </source>
</evidence>
<evidence type="ECO:0000256" key="3">
    <source>
        <dbReference type="ARBA" id="ARBA00011233"/>
    </source>
</evidence>
<dbReference type="Pfam" id="PF22633">
    <property type="entry name" value="F5_F8_type_C_2"/>
    <property type="match status" value="1"/>
</dbReference>
<name>A0A7R8X1Z7_9CRUS</name>
<dbReference type="InterPro" id="IPR051941">
    <property type="entry name" value="BG_Antigen-Binding_Lectin"/>
</dbReference>
<comment type="function">
    <text evidence="1">Acts as a defensive agent. Recognizes blood group fucosylated oligosaccharides including A, B, H and Lewis B-type antigens. Does not recognize Lewis A antigen and has low affinity for monovalent haptens.</text>
</comment>
<dbReference type="Gene3D" id="2.60.120.260">
    <property type="entry name" value="Galactose-binding domain-like"/>
    <property type="match status" value="1"/>
</dbReference>
<dbReference type="GO" id="GO:0001868">
    <property type="term" value="P:regulation of complement activation, lectin pathway"/>
    <property type="evidence" value="ECO:0007669"/>
    <property type="project" value="UniProtKB-ARBA"/>
</dbReference>
<dbReference type="InterPro" id="IPR008979">
    <property type="entry name" value="Galactose-bd-like_sf"/>
</dbReference>
<accession>A0A7R8X1Z7</accession>
<dbReference type="InterPro" id="IPR006585">
    <property type="entry name" value="FTP1"/>
</dbReference>
<gene>
    <name evidence="8" type="ORF">CTOB1V02_LOCUS17128</name>
</gene>
<dbReference type="OrthoDB" id="547680at2759"/>
<dbReference type="PANTHER" id="PTHR45713:SF11">
    <property type="entry name" value="FUCOLECTIN TACHYLECTIN-4 PENTRAXIN-1 DOMAIN-CONTAINING PROTEIN"/>
    <property type="match status" value="1"/>
</dbReference>
<comment type="subunit">
    <text evidence="3">Homotrimer.</text>
</comment>
<reference evidence="8" key="1">
    <citation type="submission" date="2020-11" db="EMBL/GenBank/DDBJ databases">
        <authorList>
            <person name="Tran Van P."/>
        </authorList>
    </citation>
    <scope>NUCLEOTIDE SEQUENCE</scope>
</reference>
<evidence type="ECO:0000256" key="6">
    <source>
        <dbReference type="ARBA" id="ARBA00022837"/>
    </source>
</evidence>
<dbReference type="EMBL" id="OB721895">
    <property type="protein sequence ID" value="CAD7239313.1"/>
    <property type="molecule type" value="Genomic_DNA"/>
</dbReference>
<organism evidence="8">
    <name type="scientific">Cyprideis torosa</name>
    <dbReference type="NCBI Taxonomy" id="163714"/>
    <lineage>
        <taxon>Eukaryota</taxon>
        <taxon>Metazoa</taxon>
        <taxon>Ecdysozoa</taxon>
        <taxon>Arthropoda</taxon>
        <taxon>Crustacea</taxon>
        <taxon>Oligostraca</taxon>
        <taxon>Ostracoda</taxon>
        <taxon>Podocopa</taxon>
        <taxon>Podocopida</taxon>
        <taxon>Cytherocopina</taxon>
        <taxon>Cytheroidea</taxon>
        <taxon>Cytherideidae</taxon>
        <taxon>Cyprideis</taxon>
    </lineage>
</organism>
<dbReference type="GO" id="GO:0010185">
    <property type="term" value="P:regulation of cellular defense response"/>
    <property type="evidence" value="ECO:0007669"/>
    <property type="project" value="UniProtKB-ARBA"/>
</dbReference>
<proteinExistence type="inferred from homology"/>
<evidence type="ECO:0000256" key="1">
    <source>
        <dbReference type="ARBA" id="ARBA00002219"/>
    </source>
</evidence>
<feature type="non-terminal residue" evidence="8">
    <location>
        <position position="191"/>
    </location>
</feature>
<keyword evidence="7" id="KW-1015">Disulfide bond</keyword>
<protein>
    <submittedName>
        <fullName evidence="8">Uncharacterized protein</fullName>
    </submittedName>
</protein>
<evidence type="ECO:0000256" key="5">
    <source>
        <dbReference type="ARBA" id="ARBA00022734"/>
    </source>
</evidence>
<dbReference type="AlphaFoldDB" id="A0A7R8X1Z7"/>
<dbReference type="GO" id="GO:0042806">
    <property type="term" value="F:fucose binding"/>
    <property type="evidence" value="ECO:0007669"/>
    <property type="project" value="UniProtKB-ARBA"/>
</dbReference>
<sequence length="191" mass="20507">MALDLNATGLLDAGIYNSLGVPDEKIVAEGAPERSILYLRANSLVDGVAMPPIAKNKIDEAGVALIREWIGNLNPGTGDENLALNRPVMQVSTDFGGTPEKAVDGNRSGIYNIGSVTHTTVTNNPWWRVDLGKQYDISKIHVYNRTDCCSDRLQGAKLYVGNTPSSNPADYTEVGTLSADSPQFISNIDAQ</sequence>
<dbReference type="SMART" id="SM00607">
    <property type="entry name" value="FTP"/>
    <property type="match status" value="1"/>
</dbReference>
<evidence type="ECO:0000313" key="8">
    <source>
        <dbReference type="EMBL" id="CAD7239313.1"/>
    </source>
</evidence>
<keyword evidence="6" id="KW-0106">Calcium</keyword>
<comment type="similarity">
    <text evidence="2">Belongs to the fucolectin family.</text>
</comment>
<evidence type="ECO:0000256" key="7">
    <source>
        <dbReference type="ARBA" id="ARBA00023157"/>
    </source>
</evidence>